<reference evidence="2" key="1">
    <citation type="submission" date="2020-02" db="EMBL/GenBank/DDBJ databases">
        <authorList>
            <person name="Meier V. D."/>
        </authorList>
    </citation>
    <scope>NUCLEOTIDE SEQUENCE</scope>
    <source>
        <strain evidence="2">AVDCRST_MAG80</strain>
    </source>
</reference>
<name>A0A6J4Q8A9_9ACTN</name>
<evidence type="ECO:0000313" key="2">
    <source>
        <dbReference type="EMBL" id="CAA9437618.1"/>
    </source>
</evidence>
<feature type="region of interest" description="Disordered" evidence="1">
    <location>
        <begin position="1"/>
        <end position="49"/>
    </location>
</feature>
<dbReference type="EMBL" id="CADCVC010000087">
    <property type="protein sequence ID" value="CAA9437618.1"/>
    <property type="molecule type" value="Genomic_DNA"/>
</dbReference>
<accession>A0A6J4Q8A9</accession>
<protein>
    <submittedName>
        <fullName evidence="2">Uncharacterized protein</fullName>
    </submittedName>
</protein>
<evidence type="ECO:0000256" key="1">
    <source>
        <dbReference type="SAM" id="MobiDB-lite"/>
    </source>
</evidence>
<gene>
    <name evidence="2" type="ORF">AVDCRST_MAG80-1037</name>
</gene>
<sequence length="49" mass="5600">MQQDRIPAMIFLSEESSPLASRPSHPTDPVHSVEAVFSRRRSPQRRRGV</sequence>
<organism evidence="2">
    <name type="scientific">uncultured Rubrobacteraceae bacterium</name>
    <dbReference type="NCBI Taxonomy" id="349277"/>
    <lineage>
        <taxon>Bacteria</taxon>
        <taxon>Bacillati</taxon>
        <taxon>Actinomycetota</taxon>
        <taxon>Rubrobacteria</taxon>
        <taxon>Rubrobacterales</taxon>
        <taxon>Rubrobacteraceae</taxon>
        <taxon>environmental samples</taxon>
    </lineage>
</organism>
<proteinExistence type="predicted"/>
<dbReference type="AlphaFoldDB" id="A0A6J4Q8A9"/>
<feature type="compositionally biased region" description="Basic residues" evidence="1">
    <location>
        <begin position="38"/>
        <end position="49"/>
    </location>
</feature>